<dbReference type="EMBL" id="JACVVK020000156">
    <property type="protein sequence ID" value="KAK7488037.1"/>
    <property type="molecule type" value="Genomic_DNA"/>
</dbReference>
<keyword evidence="1" id="KW-0812">Transmembrane</keyword>
<accession>A0ABD0KMB3</accession>
<evidence type="ECO:0000313" key="2">
    <source>
        <dbReference type="EMBL" id="KAK7488037.1"/>
    </source>
</evidence>
<protein>
    <submittedName>
        <fullName evidence="2">Uncharacterized protein</fullName>
    </submittedName>
</protein>
<keyword evidence="1" id="KW-1133">Transmembrane helix</keyword>
<keyword evidence="3" id="KW-1185">Reference proteome</keyword>
<feature type="transmembrane region" description="Helical" evidence="1">
    <location>
        <begin position="71"/>
        <end position="92"/>
    </location>
</feature>
<proteinExistence type="predicted"/>
<name>A0ABD0KMB3_9CAEN</name>
<dbReference type="Proteomes" id="UP001519460">
    <property type="component" value="Unassembled WGS sequence"/>
</dbReference>
<sequence length="123" mass="12953">MRIILPTSIHHPVHLSTLLGHVTLVAPPTKGSTIARAAVTKLAAESPTASNLTQNTKSPEIERNLLSNNALCVRVCGLYLLVWGTSVLLVMAPREPQRRPYLTAAPAPLQQSGENVGLGGCGG</sequence>
<organism evidence="2 3">
    <name type="scientific">Batillaria attramentaria</name>
    <dbReference type="NCBI Taxonomy" id="370345"/>
    <lineage>
        <taxon>Eukaryota</taxon>
        <taxon>Metazoa</taxon>
        <taxon>Spiralia</taxon>
        <taxon>Lophotrochozoa</taxon>
        <taxon>Mollusca</taxon>
        <taxon>Gastropoda</taxon>
        <taxon>Caenogastropoda</taxon>
        <taxon>Sorbeoconcha</taxon>
        <taxon>Cerithioidea</taxon>
        <taxon>Batillariidae</taxon>
        <taxon>Batillaria</taxon>
    </lineage>
</organism>
<comment type="caution">
    <text evidence="2">The sequence shown here is derived from an EMBL/GenBank/DDBJ whole genome shotgun (WGS) entry which is preliminary data.</text>
</comment>
<gene>
    <name evidence="2" type="ORF">BaRGS_00020782</name>
</gene>
<reference evidence="2 3" key="1">
    <citation type="journal article" date="2023" name="Sci. Data">
        <title>Genome assembly of the Korean intertidal mud-creeper Batillaria attramentaria.</title>
        <authorList>
            <person name="Patra A.K."/>
            <person name="Ho P.T."/>
            <person name="Jun S."/>
            <person name="Lee S.J."/>
            <person name="Kim Y."/>
            <person name="Won Y.J."/>
        </authorList>
    </citation>
    <scope>NUCLEOTIDE SEQUENCE [LARGE SCALE GENOMIC DNA]</scope>
    <source>
        <strain evidence="2">Wonlab-2016</strain>
    </source>
</reference>
<evidence type="ECO:0000256" key="1">
    <source>
        <dbReference type="SAM" id="Phobius"/>
    </source>
</evidence>
<keyword evidence="1" id="KW-0472">Membrane</keyword>
<dbReference type="AlphaFoldDB" id="A0ABD0KMB3"/>
<feature type="non-terminal residue" evidence="2">
    <location>
        <position position="123"/>
    </location>
</feature>
<evidence type="ECO:0000313" key="3">
    <source>
        <dbReference type="Proteomes" id="UP001519460"/>
    </source>
</evidence>